<feature type="region of interest" description="Disordered" evidence="1">
    <location>
        <begin position="1"/>
        <end position="61"/>
    </location>
</feature>
<evidence type="ECO:0000313" key="3">
    <source>
        <dbReference type="Proteomes" id="UP001186944"/>
    </source>
</evidence>
<feature type="region of interest" description="Disordered" evidence="1">
    <location>
        <begin position="310"/>
        <end position="378"/>
    </location>
</feature>
<evidence type="ECO:0000313" key="2">
    <source>
        <dbReference type="EMBL" id="KAK3088512.1"/>
    </source>
</evidence>
<proteinExistence type="predicted"/>
<feature type="compositionally biased region" description="Polar residues" evidence="1">
    <location>
        <begin position="340"/>
        <end position="350"/>
    </location>
</feature>
<dbReference type="PANTHER" id="PTHR35558">
    <property type="entry name" value="SGNH_HYDRO DOMAIN-CONTAINING PROTEIN"/>
    <property type="match status" value="1"/>
</dbReference>
<organism evidence="2 3">
    <name type="scientific">Pinctada imbricata</name>
    <name type="common">Atlantic pearl-oyster</name>
    <name type="synonym">Pinctada martensii</name>
    <dbReference type="NCBI Taxonomy" id="66713"/>
    <lineage>
        <taxon>Eukaryota</taxon>
        <taxon>Metazoa</taxon>
        <taxon>Spiralia</taxon>
        <taxon>Lophotrochozoa</taxon>
        <taxon>Mollusca</taxon>
        <taxon>Bivalvia</taxon>
        <taxon>Autobranchia</taxon>
        <taxon>Pteriomorphia</taxon>
        <taxon>Pterioida</taxon>
        <taxon>Pterioidea</taxon>
        <taxon>Pteriidae</taxon>
        <taxon>Pinctada</taxon>
    </lineage>
</organism>
<comment type="caution">
    <text evidence="2">The sequence shown here is derived from an EMBL/GenBank/DDBJ whole genome shotgun (WGS) entry which is preliminary data.</text>
</comment>
<reference evidence="2" key="1">
    <citation type="submission" date="2019-08" db="EMBL/GenBank/DDBJ databases">
        <title>The improved chromosome-level genome for the pearl oyster Pinctada fucata martensii using PacBio sequencing and Hi-C.</title>
        <authorList>
            <person name="Zheng Z."/>
        </authorList>
    </citation>
    <scope>NUCLEOTIDE SEQUENCE</scope>
    <source>
        <strain evidence="2">ZZ-2019</strain>
        <tissue evidence="2">Adductor muscle</tissue>
    </source>
</reference>
<feature type="compositionally biased region" description="Basic residues" evidence="1">
    <location>
        <begin position="1"/>
        <end position="10"/>
    </location>
</feature>
<gene>
    <name evidence="2" type="ORF">FSP39_020020</name>
</gene>
<name>A0AA89BMQ1_PINIB</name>
<evidence type="ECO:0000256" key="1">
    <source>
        <dbReference type="SAM" id="MobiDB-lite"/>
    </source>
</evidence>
<dbReference type="AlphaFoldDB" id="A0AA89BMQ1"/>
<dbReference type="PANTHER" id="PTHR35558:SF1">
    <property type="entry name" value="ENDONUCLEASE_EXONUCLEASE_PHOSPHATASE DOMAIN-CONTAINING PROTEIN"/>
    <property type="match status" value="1"/>
</dbReference>
<sequence length="378" mass="41974">MPARKARAKRPSTSPYARDRTNEEPPLSPSGPALTAQSLPDTLPQPVPTPQAPSQSMAPQVISQPITPAQPTQSQSLQSQFLPANAVSIPQHITAAQLTSASQPENITGTSVGSFSLQSQPLPAPTTQFLLGYNVDASLRQKIISGNYINLGLLLKSDADDQQTVTLSISQNGELISKPPRAKKVESIDQWTQAFLIYMSIYLSAHPNKTQELVKYLHDVRLGAQRSSGWQKYDEQFRLKLSIDPTLSWAMVDSELWLLYMQPLSNLPSQNRSIAKCFAYNYQGFCQRPQCYYSHACITCNQRHPVKYCTTASTQGPRPPTNINPRFRSPHPSANRPQGRPQTYSNQSFLGGTAAYQPRQPNTRRALTYPSTQRSYTN</sequence>
<evidence type="ECO:0008006" key="4">
    <source>
        <dbReference type="Google" id="ProtNLM"/>
    </source>
</evidence>
<feature type="compositionally biased region" description="Polar residues" evidence="1">
    <location>
        <begin position="359"/>
        <end position="378"/>
    </location>
</feature>
<feature type="compositionally biased region" description="Polar residues" evidence="1">
    <location>
        <begin position="52"/>
        <end position="61"/>
    </location>
</feature>
<dbReference type="EMBL" id="VSWD01000011">
    <property type="protein sequence ID" value="KAK3088512.1"/>
    <property type="molecule type" value="Genomic_DNA"/>
</dbReference>
<dbReference type="Proteomes" id="UP001186944">
    <property type="component" value="Unassembled WGS sequence"/>
</dbReference>
<protein>
    <recommendedName>
        <fullName evidence="4">C3H1-type domain-containing protein</fullName>
    </recommendedName>
</protein>
<accession>A0AA89BMQ1</accession>
<keyword evidence="3" id="KW-1185">Reference proteome</keyword>